<dbReference type="InterPro" id="IPR001828">
    <property type="entry name" value="ANF_lig-bd_rcpt"/>
</dbReference>
<dbReference type="Pfam" id="PF00060">
    <property type="entry name" value="Lig_chan"/>
    <property type="match status" value="1"/>
</dbReference>
<organism evidence="15 16">
    <name type="scientific">Panicum miliaceum</name>
    <name type="common">Proso millet</name>
    <name type="synonym">Broomcorn millet</name>
    <dbReference type="NCBI Taxonomy" id="4540"/>
    <lineage>
        <taxon>Eukaryota</taxon>
        <taxon>Viridiplantae</taxon>
        <taxon>Streptophyta</taxon>
        <taxon>Embryophyta</taxon>
        <taxon>Tracheophyta</taxon>
        <taxon>Spermatophyta</taxon>
        <taxon>Magnoliopsida</taxon>
        <taxon>Liliopsida</taxon>
        <taxon>Poales</taxon>
        <taxon>Poaceae</taxon>
        <taxon>PACMAD clade</taxon>
        <taxon>Panicoideae</taxon>
        <taxon>Panicodae</taxon>
        <taxon>Paniceae</taxon>
        <taxon>Panicinae</taxon>
        <taxon>Panicum</taxon>
        <taxon>Panicum sect. Panicum</taxon>
    </lineage>
</organism>
<dbReference type="Gene3D" id="3.40.190.10">
    <property type="entry name" value="Periplasmic binding protein-like II"/>
    <property type="match status" value="3"/>
</dbReference>
<keyword evidence="16" id="KW-1185">Reference proteome</keyword>
<keyword evidence="6 12" id="KW-0472">Membrane</keyword>
<comment type="subcellular location">
    <subcellularLocation>
        <location evidence="1">Membrane</location>
        <topology evidence="1">Multi-pass membrane protein</topology>
    </subcellularLocation>
</comment>
<evidence type="ECO:0000256" key="8">
    <source>
        <dbReference type="ARBA" id="ARBA00023180"/>
    </source>
</evidence>
<dbReference type="InterPro" id="IPR001320">
    <property type="entry name" value="Iontro_rcpt_C"/>
</dbReference>
<evidence type="ECO:0000256" key="13">
    <source>
        <dbReference type="SAM" id="SignalP"/>
    </source>
</evidence>
<keyword evidence="5" id="KW-0406">Ion transport</keyword>
<keyword evidence="10" id="KW-0407">Ion channel</keyword>
<feature type="transmembrane region" description="Helical" evidence="12">
    <location>
        <begin position="1340"/>
        <end position="1362"/>
    </location>
</feature>
<proteinExistence type="predicted"/>
<feature type="domain" description="Ionotropic glutamate receptor C-terminal" evidence="14">
    <location>
        <begin position="467"/>
        <end position="647"/>
    </location>
</feature>
<feature type="region of interest" description="Disordered" evidence="11">
    <location>
        <begin position="1596"/>
        <end position="1623"/>
    </location>
</feature>
<feature type="chain" id="PRO_5018241792" evidence="13">
    <location>
        <begin position="23"/>
        <end position="1623"/>
    </location>
</feature>
<dbReference type="SUPFAM" id="SSF53822">
    <property type="entry name" value="Periplasmic binding protein-like I"/>
    <property type="match status" value="2"/>
</dbReference>
<feature type="compositionally biased region" description="Basic and acidic residues" evidence="11">
    <location>
        <begin position="1596"/>
        <end position="1608"/>
    </location>
</feature>
<keyword evidence="4 12" id="KW-1133">Transmembrane helix</keyword>
<dbReference type="OrthoDB" id="5984008at2759"/>
<evidence type="ECO:0000256" key="5">
    <source>
        <dbReference type="ARBA" id="ARBA00023065"/>
    </source>
</evidence>
<evidence type="ECO:0000256" key="4">
    <source>
        <dbReference type="ARBA" id="ARBA00022989"/>
    </source>
</evidence>
<sequence>MGALRLMLPLLVLLAAAARAVAAAGARPSEVAVGALFTYDSTIGRAARLAIELAVDDVNADRTVLAGTQLKLITQDTNCSGFLGTIEALQLMEQNVVAVIGPQSSGIGHVISHVVNELHVPLLSFAATDPTLSASEYPYFIRTTISDYFQMNAVAGIVEYYQWKEVTAIFVDDDYGRGGVSVLGDALAEKRARISYKAAIPPNSNTDMINDVLFRANMMESRVMVVHVNPDTGMSIFSIANKLQMLARGYVWIVTDWLAAVLDSSASRDLKYMSHIQGLIVLRQHTPESAAKNKFISKWNNVARNRSITSGLNSYGFYAYDSVWAVARGIDQFLNSGQQINFSTDPRLHDSNGSTLQLSTLKIFDGGEQMLQQLLLTNFTGLTGPVQFNSDRNLVRPAYDILNIGGSGSQLIGYWSNYSGLSVTAPEILYQKPPNTSSIVQRLHNVVWPGDSTTTPKGWVFPNNGQPLRVGVPIKASFKELVAGGRDPNNVTGYCIDIFNAAINLLPYPVPCQFVTIGDGTKNPNYDDIINMVAANAGKFTRNYLIEELNIPESRLVPLNTIQEYADALKRGPKDGGVAAIVDEMPYVDIFFSYHCNFRVVGQEFTKEGWGFAFQRDSPLAADLSTAILQLSESGQLQRIHDEWFTRPSCSSDDSEVGATRLGLGSFWGLFLVCALICLHLIQGLGFRRPPCSSAAWIQANGRGSAGGLVLGARRRRRRGAVSAAGARPSKVAVGALFTYDSTIGRAARLAVELAVDDVNADGTVLAGTKLSLKSHDTNCSAFLGTVEALQLMKENVVAVIGPQSSGIGHVISHVANELHVPLLSFAATDPTLSALEYPYFLRMTISDYFQMNAVASIVDYYQWQRVTAIYVDDDYGRGGVPALGDALASKRAVISYKAAIPPNSNSDVISDVLFRANMMESRVMVVHVNPDTGMRIFSAANKLQMMATGYVWIVTDWPAAVLDSSASRDLKDMSHIQGLIVLRQHTPESDVKNKFISKWNTVARNRSVTSGLNSYGFYAYDSVWTVARAIDQFLNSGQQINFSTDPRLHDSNGNTLRLSTLKIFDGGEQMLQQLVLTNFTGVTGPVQFGSDRNLVRPVYDILNVGGSGSHLIGYWSNHSGLSVAAPEILYQKPPNTSAQQLYNVVWPGDSTTTPRGWVFRNSGQALRVGVPNKASFKDLVSSRGPDNVTGYCIDVFKAAIKLLPYPVPVQFVTIGDGTKNPSYISIVRMVAANTLDAAVGDFAIVRNGTAISEYTQPYVEAGLVIVAPVKQITPSPWAFLKPFTLEMWCVTGSASQQCSTHTVSPVDVSHDINSSMIIFLYGCKCLDEKFTSGENTVSALGRFVVIIWLFVVLIITSSYTASLTSILTVQQLDTGITGFDSLISSSLPIGYQNGKFTKKYLIQELNIPESRLVALNTIQEYADALNRGPKYGGVAAIVDEKPYIDIFLSYYCNFRIVGQQFTREGWGFAFQRDSPLAADMSTAILQLSESGQLQRIHDEWFTRPGCASDDESQVGATRLGVGSFLGLFLMCALICIFALVVFFIRICWQYNKYSSSEAAGEPSAADADAIQRRPSGLGSFKELLQFVDKKEEEIRRTMKRRSSDKDNQAAGSSDALSVTSPY</sequence>
<dbReference type="InterPro" id="IPR028082">
    <property type="entry name" value="Peripla_BP_I"/>
</dbReference>
<name>A0A3L6PGT2_PANMI</name>
<reference evidence="16" key="1">
    <citation type="journal article" date="2019" name="Nat. Commun.">
        <title>The genome of broomcorn millet.</title>
        <authorList>
            <person name="Zou C."/>
            <person name="Miki D."/>
            <person name="Li D."/>
            <person name="Tang Q."/>
            <person name="Xiao L."/>
            <person name="Rajput S."/>
            <person name="Deng P."/>
            <person name="Jia W."/>
            <person name="Huang R."/>
            <person name="Zhang M."/>
            <person name="Sun Y."/>
            <person name="Hu J."/>
            <person name="Fu X."/>
            <person name="Schnable P.S."/>
            <person name="Li F."/>
            <person name="Zhang H."/>
            <person name="Feng B."/>
            <person name="Zhu X."/>
            <person name="Liu R."/>
            <person name="Schnable J.C."/>
            <person name="Zhu J.-K."/>
            <person name="Zhang H."/>
        </authorList>
    </citation>
    <scope>NUCLEOTIDE SEQUENCE [LARGE SCALE GENOMIC DNA]</scope>
</reference>
<dbReference type="CDD" id="cd13686">
    <property type="entry name" value="GluR_Plant"/>
    <property type="match status" value="1"/>
</dbReference>
<keyword evidence="7" id="KW-0675">Receptor</keyword>
<evidence type="ECO:0000256" key="2">
    <source>
        <dbReference type="ARBA" id="ARBA00022448"/>
    </source>
</evidence>
<evidence type="ECO:0000256" key="11">
    <source>
        <dbReference type="SAM" id="MobiDB-lite"/>
    </source>
</evidence>
<dbReference type="Proteomes" id="UP000275267">
    <property type="component" value="Unassembled WGS sequence"/>
</dbReference>
<dbReference type="EMBL" id="PQIB02000018">
    <property type="protein sequence ID" value="RLM56058.1"/>
    <property type="molecule type" value="Genomic_DNA"/>
</dbReference>
<evidence type="ECO:0000256" key="10">
    <source>
        <dbReference type="ARBA" id="ARBA00023303"/>
    </source>
</evidence>
<protein>
    <submittedName>
        <fullName evidence="15">Glutamate receptor 3.5-like</fullName>
    </submittedName>
</protein>
<dbReference type="FunFam" id="3.40.190.10:FF:000175">
    <property type="entry name" value="Glutamate receptor"/>
    <property type="match status" value="2"/>
</dbReference>
<dbReference type="STRING" id="4540.A0A3L6PGT2"/>
<dbReference type="FunFam" id="3.40.190.10:FF:000054">
    <property type="entry name" value="Glutamate receptor"/>
    <property type="match status" value="1"/>
</dbReference>
<gene>
    <name evidence="15" type="ORF">C2845_PM10G19110</name>
</gene>
<dbReference type="GO" id="GO:0016020">
    <property type="term" value="C:membrane"/>
    <property type="evidence" value="ECO:0007669"/>
    <property type="project" value="UniProtKB-SubCell"/>
</dbReference>
<keyword evidence="9" id="KW-1071">Ligand-gated ion channel</keyword>
<evidence type="ECO:0000256" key="3">
    <source>
        <dbReference type="ARBA" id="ARBA00022692"/>
    </source>
</evidence>
<evidence type="ECO:0000256" key="9">
    <source>
        <dbReference type="ARBA" id="ARBA00023286"/>
    </source>
</evidence>
<feature type="transmembrane region" description="Helical" evidence="12">
    <location>
        <begin position="1522"/>
        <end position="1545"/>
    </location>
</feature>
<dbReference type="SUPFAM" id="SSF53850">
    <property type="entry name" value="Periplasmic binding protein-like II"/>
    <property type="match status" value="2"/>
</dbReference>
<dbReference type="PRINTS" id="PR01176">
    <property type="entry name" value="GABABRECEPTR"/>
</dbReference>
<keyword evidence="2" id="KW-0813">Transport</keyword>
<evidence type="ECO:0000256" key="12">
    <source>
        <dbReference type="SAM" id="Phobius"/>
    </source>
</evidence>
<keyword evidence="13" id="KW-0732">Signal</keyword>
<dbReference type="PANTHER" id="PTHR34836">
    <property type="entry name" value="OS06G0188250 PROTEIN"/>
    <property type="match status" value="1"/>
</dbReference>
<dbReference type="SMART" id="SM00079">
    <property type="entry name" value="PBPe"/>
    <property type="match status" value="2"/>
</dbReference>
<dbReference type="PANTHER" id="PTHR34836:SF7">
    <property type="entry name" value="RECEPTOR LIGAND BINDING REGION DOMAIN-CONTAINING PROTEIN"/>
    <property type="match status" value="1"/>
</dbReference>
<evidence type="ECO:0000259" key="14">
    <source>
        <dbReference type="SMART" id="SM00079"/>
    </source>
</evidence>
<accession>A0A3L6PGT2</accession>
<keyword evidence="8" id="KW-0325">Glycoprotein</keyword>
<dbReference type="Gene3D" id="1.10.287.70">
    <property type="match status" value="1"/>
</dbReference>
<dbReference type="FunFam" id="3.40.50.2300:FF:000081">
    <property type="entry name" value="Glutamate receptor"/>
    <property type="match status" value="2"/>
</dbReference>
<feature type="signal peptide" evidence="13">
    <location>
        <begin position="1"/>
        <end position="22"/>
    </location>
</feature>
<dbReference type="GO" id="GO:0015276">
    <property type="term" value="F:ligand-gated monoatomic ion channel activity"/>
    <property type="evidence" value="ECO:0007669"/>
    <property type="project" value="InterPro"/>
</dbReference>
<feature type="compositionally biased region" description="Polar residues" evidence="11">
    <location>
        <begin position="1610"/>
        <end position="1623"/>
    </location>
</feature>
<evidence type="ECO:0000256" key="1">
    <source>
        <dbReference type="ARBA" id="ARBA00004141"/>
    </source>
</evidence>
<dbReference type="CDD" id="cd19990">
    <property type="entry name" value="PBP1_GABAb_receptor_plant"/>
    <property type="match status" value="2"/>
</dbReference>
<dbReference type="InterPro" id="IPR015683">
    <property type="entry name" value="Ionotropic_Glu_rcpt"/>
</dbReference>
<evidence type="ECO:0000256" key="7">
    <source>
        <dbReference type="ARBA" id="ARBA00023170"/>
    </source>
</evidence>
<evidence type="ECO:0000313" key="16">
    <source>
        <dbReference type="Proteomes" id="UP000275267"/>
    </source>
</evidence>
<dbReference type="Gene3D" id="3.40.50.2300">
    <property type="match status" value="4"/>
</dbReference>
<keyword evidence="3 12" id="KW-0812">Transmembrane</keyword>
<comment type="caution">
    <text evidence="15">The sequence shown here is derived from an EMBL/GenBank/DDBJ whole genome shotgun (WGS) entry which is preliminary data.</text>
</comment>
<feature type="domain" description="Ionotropic glutamate receptor C-terminal" evidence="14">
    <location>
        <begin position="1166"/>
        <end position="1504"/>
    </location>
</feature>
<evidence type="ECO:0000256" key="6">
    <source>
        <dbReference type="ARBA" id="ARBA00023136"/>
    </source>
</evidence>
<evidence type="ECO:0000313" key="15">
    <source>
        <dbReference type="EMBL" id="RLM56058.1"/>
    </source>
</evidence>
<dbReference type="Pfam" id="PF01094">
    <property type="entry name" value="ANF_receptor"/>
    <property type="match status" value="2"/>
</dbReference>
<dbReference type="InterPro" id="IPR044440">
    <property type="entry name" value="GABAb_receptor_plant_PBP1"/>
</dbReference>